<keyword evidence="8" id="KW-0460">Magnesium</keyword>
<evidence type="ECO:0000256" key="9">
    <source>
        <dbReference type="ARBA" id="ARBA00031547"/>
    </source>
</evidence>
<keyword evidence="3" id="KW-0808">Transferase</keyword>
<keyword evidence="4" id="KW-0548">Nucleotidyltransferase</keyword>
<keyword evidence="6" id="KW-0547">Nucleotide-binding</keyword>
<dbReference type="InterPro" id="IPR003846">
    <property type="entry name" value="SelO"/>
</dbReference>
<gene>
    <name evidence="11" type="ORF">TAPDE_000098</name>
</gene>
<organism evidence="11 12">
    <name type="scientific">Taphrina deformans (strain PYCC 5710 / ATCC 11124 / CBS 356.35 / IMI 108563 / JCM 9778 / NBRC 8474)</name>
    <name type="common">Peach leaf curl fungus</name>
    <name type="synonym">Lalaria deformans</name>
    <dbReference type="NCBI Taxonomy" id="1097556"/>
    <lineage>
        <taxon>Eukaryota</taxon>
        <taxon>Fungi</taxon>
        <taxon>Dikarya</taxon>
        <taxon>Ascomycota</taxon>
        <taxon>Taphrinomycotina</taxon>
        <taxon>Taphrinomycetes</taxon>
        <taxon>Taphrinales</taxon>
        <taxon>Taphrinaceae</taxon>
        <taxon>Taphrina</taxon>
    </lineage>
</organism>
<evidence type="ECO:0000256" key="6">
    <source>
        <dbReference type="ARBA" id="ARBA00022741"/>
    </source>
</evidence>
<name>R4XB84_TAPDE</name>
<dbReference type="Proteomes" id="UP000013776">
    <property type="component" value="Unassembled WGS sequence"/>
</dbReference>
<keyword evidence="12" id="KW-1185">Reference proteome</keyword>
<keyword evidence="5" id="KW-0479">Metal-binding</keyword>
<dbReference type="Pfam" id="PF02696">
    <property type="entry name" value="SelO"/>
    <property type="match status" value="1"/>
</dbReference>
<dbReference type="GO" id="GO:0070733">
    <property type="term" value="F:AMPylase activity"/>
    <property type="evidence" value="ECO:0007669"/>
    <property type="project" value="TreeGrafter"/>
</dbReference>
<evidence type="ECO:0000256" key="1">
    <source>
        <dbReference type="ARBA" id="ARBA00001946"/>
    </source>
</evidence>
<dbReference type="AlphaFoldDB" id="R4XB84"/>
<comment type="caution">
    <text evidence="11">The sequence shown here is derived from an EMBL/GenBank/DDBJ whole genome shotgun (WGS) entry which is preliminary data.</text>
</comment>
<evidence type="ECO:0000256" key="10">
    <source>
        <dbReference type="SAM" id="MobiDB-lite"/>
    </source>
</evidence>
<evidence type="ECO:0000256" key="7">
    <source>
        <dbReference type="ARBA" id="ARBA00022840"/>
    </source>
</evidence>
<dbReference type="PANTHER" id="PTHR32057:SF14">
    <property type="entry name" value="PROTEIN ADENYLYLTRANSFERASE SELO, MITOCHONDRIAL"/>
    <property type="match status" value="1"/>
</dbReference>
<dbReference type="GO" id="GO:0005524">
    <property type="term" value="F:ATP binding"/>
    <property type="evidence" value="ECO:0007669"/>
    <property type="project" value="UniProtKB-KW"/>
</dbReference>
<dbReference type="GO" id="GO:0005739">
    <property type="term" value="C:mitochondrion"/>
    <property type="evidence" value="ECO:0007669"/>
    <property type="project" value="TreeGrafter"/>
</dbReference>
<reference evidence="11 12" key="1">
    <citation type="journal article" date="2013" name="MBio">
        <title>Genome sequencing of the plant pathogen Taphrina deformans, the causal agent of peach leaf curl.</title>
        <authorList>
            <person name="Cisse O.H."/>
            <person name="Almeida J.M.G.C.F."/>
            <person name="Fonseca A."/>
            <person name="Kumar A.A."/>
            <person name="Salojaervi J."/>
            <person name="Overmyer K."/>
            <person name="Hauser P.M."/>
            <person name="Pagni M."/>
        </authorList>
    </citation>
    <scope>NUCLEOTIDE SEQUENCE [LARGE SCALE GENOMIC DNA]</scope>
    <source>
        <strain evidence="12">PYCC 5710 / ATCC 11124 / CBS 356.35 / IMI 108563 / JCM 9778 / NBRC 8474</strain>
    </source>
</reference>
<sequence length="569" mass="63737">MSTLSSIEKTSRFTQHLPPDPAIPTPQAADENVKMTQTPRQVRGALFTYVKPQTSEDYEVLATSPACFETLGLDPAEANTQAFKDLVSGNGSLEGIYPWAQCYGGYQFGQWASQLGDGRAISLGEVKADGAHERFELQLKGAGKTPYSRFADGNAVLRASIREFLVSEYLHSLGIPTTRALALTLLSKKALRERIEPCAIVTRAAQSWIRIGTFDLLRRRGDRATMKKLADYCIEHVFGGEEALAKNLPQKETNSNRYELLYREIVRRNADLVGKLQAYGFMNGVLNTDNTSIFGLSMDYGPFAFMDTFDSAYTPNHDDGQLRYSYRMQPTIFWWNLTRLGEALAELFGTGSSVDAFFGRKDFLEGSMDDAELEPILTSAEKIIGEVAEEYKETFMKSYKLSMSKRFDMPIESEEDFKVVSEALTLMENYELDFHHFFQRLSEEKFSGAAIVEGVQGNFGGIGRDKVIEEIDAYLEVYKKQVATHGIRIDSERSLRMKKANPAFVLRSWILDEVIQRVEHKGERDILREVLDMSSHPFKQCQTANGARFCGPVPSGTISGANTQCSCSS</sequence>
<dbReference type="EMBL" id="CAHR02000002">
    <property type="protein sequence ID" value="CCG80583.1"/>
    <property type="molecule type" value="Genomic_DNA"/>
</dbReference>
<keyword evidence="7" id="KW-0067">ATP-binding</keyword>
<dbReference type="GO" id="GO:0046872">
    <property type="term" value="F:metal ion binding"/>
    <property type="evidence" value="ECO:0007669"/>
    <property type="project" value="UniProtKB-KW"/>
</dbReference>
<evidence type="ECO:0000256" key="5">
    <source>
        <dbReference type="ARBA" id="ARBA00022723"/>
    </source>
</evidence>
<evidence type="ECO:0000256" key="3">
    <source>
        <dbReference type="ARBA" id="ARBA00022679"/>
    </source>
</evidence>
<dbReference type="eggNOG" id="KOG2542">
    <property type="taxonomic scope" value="Eukaryota"/>
</dbReference>
<evidence type="ECO:0000256" key="8">
    <source>
        <dbReference type="ARBA" id="ARBA00022842"/>
    </source>
</evidence>
<accession>R4XB84</accession>
<dbReference type="PANTHER" id="PTHR32057">
    <property type="entry name" value="PROTEIN ADENYLYLTRANSFERASE SELO, MITOCHONDRIAL"/>
    <property type="match status" value="1"/>
</dbReference>
<evidence type="ECO:0000256" key="4">
    <source>
        <dbReference type="ARBA" id="ARBA00022695"/>
    </source>
</evidence>
<protein>
    <recommendedName>
        <fullName evidence="9">Selenoprotein O</fullName>
    </recommendedName>
</protein>
<proteinExistence type="inferred from homology"/>
<comment type="cofactor">
    <cofactor evidence="1">
        <name>Mg(2+)</name>
        <dbReference type="ChEBI" id="CHEBI:18420"/>
    </cofactor>
</comment>
<feature type="region of interest" description="Disordered" evidence="10">
    <location>
        <begin position="1"/>
        <end position="34"/>
    </location>
</feature>
<evidence type="ECO:0000313" key="12">
    <source>
        <dbReference type="Proteomes" id="UP000013776"/>
    </source>
</evidence>
<comment type="similarity">
    <text evidence="2">Belongs to the SELO family.</text>
</comment>
<evidence type="ECO:0000256" key="2">
    <source>
        <dbReference type="ARBA" id="ARBA00009747"/>
    </source>
</evidence>
<dbReference type="STRING" id="1097556.R4XB84"/>
<feature type="compositionally biased region" description="Polar residues" evidence="10">
    <location>
        <begin position="1"/>
        <end position="14"/>
    </location>
</feature>
<dbReference type="HAMAP" id="MF_00692">
    <property type="entry name" value="SelO"/>
    <property type="match status" value="1"/>
</dbReference>
<evidence type="ECO:0000313" key="11">
    <source>
        <dbReference type="EMBL" id="CCG80583.1"/>
    </source>
</evidence>
<dbReference type="OrthoDB" id="10254721at2759"/>